<dbReference type="PANTHER" id="PTHR38432">
    <property type="entry name" value="TELA-LIKE PROTEIN SAOUHSC_01408"/>
    <property type="match status" value="1"/>
</dbReference>
<evidence type="ECO:0000313" key="3">
    <source>
        <dbReference type="Proteomes" id="UP001255917"/>
    </source>
</evidence>
<reference evidence="3" key="1">
    <citation type="submission" date="2023-07" db="EMBL/GenBank/DDBJ databases">
        <title>Substrates and metabolic shifts associated with increased methane emissions in unrestored hypersaline salterns.</title>
        <authorList>
            <person name="Bueno De Mesquita C.P."/>
            <person name="Tringe S.G."/>
        </authorList>
    </citation>
    <scope>NUCLEOTIDE SEQUENCE [LARGE SCALE GENOMIC DNA]</scope>
    <source>
        <strain evidence="3">I4</strain>
    </source>
</reference>
<sequence>MTEQPQDGARLALPPVEEIARDLEGGEASARADDEASLASQADAFVEVLLDDGDAEAQARQRRAVDELGLELQQQAAHQSAMLQTPLRQLAHHGDEGGPVAKALVDLRGRMQSLDPARHNLASGPLDRVRALIPGGGSRLQRYFRKFETAQQALDAIIADLEGGRDMLRRDNLTLDDDQQALRETLAKLTRQIDLGRRIDDRLQVAIERRDGDDPQRRFLEEELLFPLRQRIVDLQQQLAVSQQGVLALEVIIRNNRELMRGVDRAINVTVSALTVAVTVALALANQRLVLDRIESLNATTSEMIGGTARALRQQGVDIQQRASSAMLDMQALEEAFGEVIGAIDDLSRYRREALPRLDDQIDRLANLAGQGGQAIDRLARGRDTDDDEASRHA</sequence>
<comment type="caution">
    <text evidence="2">The sequence shown here is derived from an EMBL/GenBank/DDBJ whole genome shotgun (WGS) entry which is preliminary data.</text>
</comment>
<dbReference type="EMBL" id="JAVXUR010000006">
    <property type="protein sequence ID" value="MDT8880630.1"/>
    <property type="molecule type" value="Genomic_DNA"/>
</dbReference>
<gene>
    <name evidence="2" type="ORF">RSO68_14230</name>
</gene>
<evidence type="ECO:0000256" key="1">
    <source>
        <dbReference type="ARBA" id="ARBA00005541"/>
    </source>
</evidence>
<name>A0ABU3NHH7_9GAMM</name>
<dbReference type="Proteomes" id="UP001255917">
    <property type="component" value="Unassembled WGS sequence"/>
</dbReference>
<keyword evidence="3" id="KW-1185">Reference proteome</keyword>
<proteinExistence type="inferred from homology"/>
<dbReference type="Pfam" id="PF05816">
    <property type="entry name" value="TelA"/>
    <property type="match status" value="1"/>
</dbReference>
<accession>A0ABU3NHH7</accession>
<dbReference type="InterPro" id="IPR008863">
    <property type="entry name" value="Toxic_anion-R_TelA"/>
</dbReference>
<protein>
    <submittedName>
        <fullName evidence="2">Toxic anion resistance protein</fullName>
    </submittedName>
</protein>
<dbReference type="PANTHER" id="PTHR38432:SF1">
    <property type="entry name" value="TELA-LIKE PROTEIN SAOUHSC_01408"/>
    <property type="match status" value="1"/>
</dbReference>
<organism evidence="2 3">
    <name type="scientific">Halomonas saccharevitans</name>
    <dbReference type="NCBI Taxonomy" id="416872"/>
    <lineage>
        <taxon>Bacteria</taxon>
        <taxon>Pseudomonadati</taxon>
        <taxon>Pseudomonadota</taxon>
        <taxon>Gammaproteobacteria</taxon>
        <taxon>Oceanospirillales</taxon>
        <taxon>Halomonadaceae</taxon>
        <taxon>Halomonas</taxon>
    </lineage>
</organism>
<dbReference type="RefSeq" id="WP_315587060.1">
    <property type="nucleotide sequence ID" value="NZ_JAVXUR010000006.1"/>
</dbReference>
<evidence type="ECO:0000313" key="2">
    <source>
        <dbReference type="EMBL" id="MDT8880630.1"/>
    </source>
</evidence>
<comment type="similarity">
    <text evidence="1">Belongs to the TelA family.</text>
</comment>